<comment type="caution">
    <text evidence="9">The sequence shown here is derived from an EMBL/GenBank/DDBJ whole genome shotgun (WGS) entry which is preliminary data.</text>
</comment>
<dbReference type="Pfam" id="PF07690">
    <property type="entry name" value="MFS_1"/>
    <property type="match status" value="1"/>
</dbReference>
<dbReference type="EMBL" id="DWVP01000001">
    <property type="protein sequence ID" value="HJC84010.1"/>
    <property type="molecule type" value="Genomic_DNA"/>
</dbReference>
<dbReference type="Proteomes" id="UP000823858">
    <property type="component" value="Unassembled WGS sequence"/>
</dbReference>
<comment type="subcellular location">
    <subcellularLocation>
        <location evidence="1">Cell membrane</location>
        <topology evidence="1">Multi-pass membrane protein</topology>
    </subcellularLocation>
</comment>
<keyword evidence="5 7" id="KW-1133">Transmembrane helix</keyword>
<dbReference type="PANTHER" id="PTHR23504">
    <property type="entry name" value="MAJOR FACILITATOR SUPERFAMILY DOMAIN-CONTAINING PROTEIN 10"/>
    <property type="match status" value="1"/>
</dbReference>
<dbReference type="InterPro" id="IPR020846">
    <property type="entry name" value="MFS_dom"/>
</dbReference>
<dbReference type="SUPFAM" id="SSF103473">
    <property type="entry name" value="MFS general substrate transporter"/>
    <property type="match status" value="1"/>
</dbReference>
<evidence type="ECO:0000256" key="2">
    <source>
        <dbReference type="ARBA" id="ARBA00007520"/>
    </source>
</evidence>
<name>A0A9D2QCB7_9CORY</name>
<dbReference type="InterPro" id="IPR005829">
    <property type="entry name" value="Sugar_transporter_CS"/>
</dbReference>
<accession>A0A9D2QCB7</accession>
<dbReference type="GO" id="GO:0005886">
    <property type="term" value="C:plasma membrane"/>
    <property type="evidence" value="ECO:0007669"/>
    <property type="project" value="UniProtKB-SubCell"/>
</dbReference>
<feature type="transmembrane region" description="Helical" evidence="7">
    <location>
        <begin position="285"/>
        <end position="305"/>
    </location>
</feature>
<evidence type="ECO:0000256" key="3">
    <source>
        <dbReference type="ARBA" id="ARBA00022448"/>
    </source>
</evidence>
<protein>
    <submittedName>
        <fullName evidence="9">MFS transporter</fullName>
    </submittedName>
</protein>
<evidence type="ECO:0000313" key="9">
    <source>
        <dbReference type="EMBL" id="HJC84010.1"/>
    </source>
</evidence>
<dbReference type="InterPro" id="IPR036259">
    <property type="entry name" value="MFS_trans_sf"/>
</dbReference>
<dbReference type="PROSITE" id="PS50850">
    <property type="entry name" value="MFS"/>
    <property type="match status" value="1"/>
</dbReference>
<keyword evidence="6 7" id="KW-0472">Membrane</keyword>
<gene>
    <name evidence="9" type="ORF">H9751_00335</name>
</gene>
<feature type="transmembrane region" description="Helical" evidence="7">
    <location>
        <begin position="137"/>
        <end position="158"/>
    </location>
</feature>
<dbReference type="AlphaFoldDB" id="A0A9D2QCB7"/>
<reference evidence="9" key="2">
    <citation type="submission" date="2021-04" db="EMBL/GenBank/DDBJ databases">
        <authorList>
            <person name="Gilroy R."/>
        </authorList>
    </citation>
    <scope>NUCLEOTIDE SEQUENCE</scope>
    <source>
        <strain evidence="9">ChiHjej13B12-4958</strain>
    </source>
</reference>
<dbReference type="PANTHER" id="PTHR23504:SF15">
    <property type="entry name" value="MAJOR FACILITATOR SUPERFAMILY (MFS) PROFILE DOMAIN-CONTAINING PROTEIN"/>
    <property type="match status" value="1"/>
</dbReference>
<feature type="transmembrane region" description="Helical" evidence="7">
    <location>
        <begin position="47"/>
        <end position="67"/>
    </location>
</feature>
<evidence type="ECO:0000256" key="6">
    <source>
        <dbReference type="ARBA" id="ARBA00023136"/>
    </source>
</evidence>
<feature type="transmembrane region" description="Helical" evidence="7">
    <location>
        <begin position="12"/>
        <end position="35"/>
    </location>
</feature>
<organism evidence="9 10">
    <name type="scientific">Candidatus Corynebacterium faecigallinarum</name>
    <dbReference type="NCBI Taxonomy" id="2838528"/>
    <lineage>
        <taxon>Bacteria</taxon>
        <taxon>Bacillati</taxon>
        <taxon>Actinomycetota</taxon>
        <taxon>Actinomycetes</taxon>
        <taxon>Mycobacteriales</taxon>
        <taxon>Corynebacteriaceae</taxon>
        <taxon>Corynebacterium</taxon>
    </lineage>
</organism>
<feature type="transmembrane region" description="Helical" evidence="7">
    <location>
        <begin position="164"/>
        <end position="185"/>
    </location>
</feature>
<evidence type="ECO:0000313" key="10">
    <source>
        <dbReference type="Proteomes" id="UP000823858"/>
    </source>
</evidence>
<feature type="transmembrane region" description="Helical" evidence="7">
    <location>
        <begin position="346"/>
        <end position="370"/>
    </location>
</feature>
<reference evidence="9" key="1">
    <citation type="journal article" date="2021" name="PeerJ">
        <title>Extensive microbial diversity within the chicken gut microbiome revealed by metagenomics and culture.</title>
        <authorList>
            <person name="Gilroy R."/>
            <person name="Ravi A."/>
            <person name="Getino M."/>
            <person name="Pursley I."/>
            <person name="Horton D.L."/>
            <person name="Alikhan N.F."/>
            <person name="Baker D."/>
            <person name="Gharbi K."/>
            <person name="Hall N."/>
            <person name="Watson M."/>
            <person name="Adriaenssens E.M."/>
            <person name="Foster-Nyarko E."/>
            <person name="Jarju S."/>
            <person name="Secka A."/>
            <person name="Antonio M."/>
            <person name="Oren A."/>
            <person name="Chaudhuri R.R."/>
            <person name="La Ragione R."/>
            <person name="Hildebrand F."/>
            <person name="Pallen M.J."/>
        </authorList>
    </citation>
    <scope>NUCLEOTIDE SEQUENCE</scope>
    <source>
        <strain evidence="9">ChiHjej13B12-4958</strain>
    </source>
</reference>
<dbReference type="PROSITE" id="PS00216">
    <property type="entry name" value="SUGAR_TRANSPORT_1"/>
    <property type="match status" value="1"/>
</dbReference>
<feature type="transmembrane region" description="Helical" evidence="7">
    <location>
        <begin position="256"/>
        <end position="278"/>
    </location>
</feature>
<feature type="transmembrane region" description="Helical" evidence="7">
    <location>
        <begin position="376"/>
        <end position="393"/>
    </location>
</feature>
<comment type="similarity">
    <text evidence="2">Belongs to the major facilitator superfamily. TCR/Tet family.</text>
</comment>
<evidence type="ECO:0000256" key="5">
    <source>
        <dbReference type="ARBA" id="ARBA00022989"/>
    </source>
</evidence>
<sequence>MSEPSSRWSWWLLIAVATLNMVGMTVVIPILPFIVRDHLPYGANLAVWVGLLEAVNALCAFLASPVLGGLSDRYGRRPVLVLGAFGAAVGFLVFGFGGGLWALVLGRVIQGITAGDMPAIYAYLADITPATQRARRYGILGAVSGAGFMVGPALGGLLAVHSTLLPVVVTAGAATTVGLLTLVLLPESLPVGRRTRHLTFSRTNPVTAFRTAFSRPGLRGPLIGLMLVAVPFGFFINNYSVVAMDAVSWDAVRVGLLTSGVGVLDIVVQGGLLGLLLPRFGERRVILVGASAQLAGFSAVATVAGLVHEPWLIVVGTLLIGGGEGMVTATLAGVLSSKVGEGEQGWLAGVVEGVQTGVGVIAPLLVGLLYSVAGHATPYWLGCLLIFGALVAFDRTLPGGQTSVGQHHAP</sequence>
<evidence type="ECO:0000256" key="1">
    <source>
        <dbReference type="ARBA" id="ARBA00004651"/>
    </source>
</evidence>
<dbReference type="InterPro" id="IPR011701">
    <property type="entry name" value="MFS"/>
</dbReference>
<feature type="transmembrane region" description="Helical" evidence="7">
    <location>
        <begin position="311"/>
        <end position="334"/>
    </location>
</feature>
<feature type="transmembrane region" description="Helical" evidence="7">
    <location>
        <begin position="108"/>
        <end position="125"/>
    </location>
</feature>
<evidence type="ECO:0000256" key="4">
    <source>
        <dbReference type="ARBA" id="ARBA00022692"/>
    </source>
</evidence>
<dbReference type="GO" id="GO:0022857">
    <property type="term" value="F:transmembrane transporter activity"/>
    <property type="evidence" value="ECO:0007669"/>
    <property type="project" value="InterPro"/>
</dbReference>
<feature type="domain" description="Major facilitator superfamily (MFS) profile" evidence="8">
    <location>
        <begin position="9"/>
        <end position="400"/>
    </location>
</feature>
<dbReference type="Gene3D" id="1.20.1250.20">
    <property type="entry name" value="MFS general substrate transporter like domains"/>
    <property type="match status" value="1"/>
</dbReference>
<dbReference type="PRINTS" id="PR01035">
    <property type="entry name" value="TCRTETA"/>
</dbReference>
<evidence type="ECO:0000259" key="8">
    <source>
        <dbReference type="PROSITE" id="PS50850"/>
    </source>
</evidence>
<feature type="transmembrane region" description="Helical" evidence="7">
    <location>
        <begin position="218"/>
        <end position="236"/>
    </location>
</feature>
<dbReference type="InterPro" id="IPR001958">
    <property type="entry name" value="Tet-R_TetA/multi-R_MdtG-like"/>
</dbReference>
<feature type="transmembrane region" description="Helical" evidence="7">
    <location>
        <begin position="79"/>
        <end position="102"/>
    </location>
</feature>
<proteinExistence type="inferred from homology"/>
<keyword evidence="3" id="KW-0813">Transport</keyword>
<evidence type="ECO:0000256" key="7">
    <source>
        <dbReference type="SAM" id="Phobius"/>
    </source>
</evidence>
<keyword evidence="4 7" id="KW-0812">Transmembrane</keyword>